<dbReference type="Gene3D" id="1.25.40.10">
    <property type="entry name" value="Tetratricopeptide repeat domain"/>
    <property type="match status" value="1"/>
</dbReference>
<sequence length="702" mass="79435">MLADYFGISRLSNSEDFFISSHVPKNENNVDLFNYKSDDAVENIWNILNSSSDPGLKTRLPSDLQRSLQIKNSIYSRNLSVRNCIFGVEPNSFTAQSENNSYLSQSINHWPLFSGIIGTSICYFAAGCYYLVCALSSLNVFDGEVDIDVDYEYKGEFNLKNFTEILPVDKSLVESRRWFAKTASESPSSLLAWLAFGYTFYIVNDHERAIQSIRTALFISCPLEVFTENIISSLHPSRNSITGYIDSLPHYKIEDLKLGRDSIIPLSLLGSCYMNSNDLKNSNICFNKIISSQIGISIEQFYNEYLLKFFFNNDSKAFSNPSTFFDQDFFLLFDPLLFNEIGVSKFKSESYKESITWLSCALYFISVKPHLIGLTSTSFNNISGTSNKIVELKVTILLNLSNSYRKLELIKASLNFVQMALDLDPNNLDILLEKAFHYYLLSPPWSAETINSNLETESARILADKLFDEMQLDIDDISDENLYILNCVEMCHIVLASNPYNYLAAELVNMALDVVSLNKFSSISENDCVKSYIGNLDNETVSKINDLDEYLFGNLDISNFDLKNAAEFNGDYIDEPFESFMNSKNRKSSSTEKNNFDHLDMKKFIKTDCDNPSQEYYNNGKLKLSSEEIFIGNSNISPENFAIGHKISQDGFNEIGSTLENCAFTSVINGFAVDPKVDASDEEQDFSNGSDDYDDGSDMELD</sequence>
<protein>
    <submittedName>
        <fullName evidence="3">Uncharacterized protein</fullName>
    </submittedName>
</protein>
<dbReference type="PROSITE" id="PS50005">
    <property type="entry name" value="TPR"/>
    <property type="match status" value="1"/>
</dbReference>
<dbReference type="AlphaFoldDB" id="A0A1R1XNM4"/>
<evidence type="ECO:0000313" key="4">
    <source>
        <dbReference type="Proteomes" id="UP000187429"/>
    </source>
</evidence>
<keyword evidence="1" id="KW-0802">TPR repeat</keyword>
<comment type="caution">
    <text evidence="3">The sequence shown here is derived from an EMBL/GenBank/DDBJ whole genome shotgun (WGS) entry which is preliminary data.</text>
</comment>
<dbReference type="InterPro" id="IPR019734">
    <property type="entry name" value="TPR_rpt"/>
</dbReference>
<feature type="region of interest" description="Disordered" evidence="2">
    <location>
        <begin position="678"/>
        <end position="702"/>
    </location>
</feature>
<dbReference type="SUPFAM" id="SSF48452">
    <property type="entry name" value="TPR-like"/>
    <property type="match status" value="1"/>
</dbReference>
<dbReference type="InterPro" id="IPR011990">
    <property type="entry name" value="TPR-like_helical_dom_sf"/>
</dbReference>
<evidence type="ECO:0000256" key="2">
    <source>
        <dbReference type="SAM" id="MobiDB-lite"/>
    </source>
</evidence>
<gene>
    <name evidence="3" type="ORF">AYI69_g7905</name>
</gene>
<feature type="compositionally biased region" description="Acidic residues" evidence="2">
    <location>
        <begin position="680"/>
        <end position="702"/>
    </location>
</feature>
<accession>A0A1R1XNM4</accession>
<name>A0A1R1XNM4_9FUNG</name>
<dbReference type="EMBL" id="LSSM01003965">
    <property type="protein sequence ID" value="OMJ16236.1"/>
    <property type="molecule type" value="Genomic_DNA"/>
</dbReference>
<organism evidence="3 4">
    <name type="scientific">Smittium culicis</name>
    <dbReference type="NCBI Taxonomy" id="133412"/>
    <lineage>
        <taxon>Eukaryota</taxon>
        <taxon>Fungi</taxon>
        <taxon>Fungi incertae sedis</taxon>
        <taxon>Zoopagomycota</taxon>
        <taxon>Kickxellomycotina</taxon>
        <taxon>Harpellomycetes</taxon>
        <taxon>Harpellales</taxon>
        <taxon>Legeriomycetaceae</taxon>
        <taxon>Smittium</taxon>
    </lineage>
</organism>
<evidence type="ECO:0000256" key="1">
    <source>
        <dbReference type="PROSITE-ProRule" id="PRU00339"/>
    </source>
</evidence>
<dbReference type="OrthoDB" id="10006270at2759"/>
<keyword evidence="4" id="KW-1185">Reference proteome</keyword>
<feature type="repeat" description="TPR" evidence="1">
    <location>
        <begin position="394"/>
        <end position="427"/>
    </location>
</feature>
<proteinExistence type="predicted"/>
<evidence type="ECO:0000313" key="3">
    <source>
        <dbReference type="EMBL" id="OMJ16236.1"/>
    </source>
</evidence>
<reference evidence="4" key="1">
    <citation type="submission" date="2017-01" db="EMBL/GenBank/DDBJ databases">
        <authorList>
            <person name="Wang Y."/>
            <person name="White M."/>
            <person name="Kvist S."/>
            <person name="Moncalvo J.-M."/>
        </authorList>
    </citation>
    <scope>NUCLEOTIDE SEQUENCE [LARGE SCALE GENOMIC DNA]</scope>
    <source>
        <strain evidence="4">ID-206-W2</strain>
    </source>
</reference>
<dbReference type="Proteomes" id="UP000187429">
    <property type="component" value="Unassembled WGS sequence"/>
</dbReference>